<dbReference type="InterPro" id="IPR029063">
    <property type="entry name" value="SAM-dependent_MTases_sf"/>
</dbReference>
<accession>A0A508TQF3</accession>
<keyword evidence="2" id="KW-1185">Reference proteome</keyword>
<dbReference type="AlphaFoldDB" id="A0A508TQF3"/>
<dbReference type="Proteomes" id="UP000328092">
    <property type="component" value="Unassembled WGS sequence"/>
</dbReference>
<reference evidence="1" key="1">
    <citation type="submission" date="2019-02" db="EMBL/GenBank/DDBJ databases">
        <authorList>
            <person name="Pothier F.J."/>
        </authorList>
    </citation>
    <scope>NUCLEOTIDE SEQUENCE</scope>
    <source>
        <strain evidence="1">CI-1B</strain>
    </source>
</reference>
<sequence length="467" mass="52791">MFCPLSSQRRRLPTVLMKNDEILSQISDFCRDSDMAETTFGRRAVNDGKLVHRLREGKRITIDTLDRINAFIAASTPGGVPPPRGLVVPPEKRDPRGNFRFFENRQRYLLFVHTCSEKRVVADRVALELSAIQPRPPALRVFDAGMGDGTVLARVLRAMHGRFPHMPFYVAGKELSVEDIRLTLDKVPDRLVEHPATVFVFTNMYYAEAPWLTPRANAAAASMIWHEVPLRGTASGEFETQIAELAPFLEQNWRANVSPRTAMPIYERPVALVLYRDDHRFLLDSIIPRAGRTEANFDLVIASQPYRAKSSVNFRAKRIIAPLARALRAGGRLIGIHSYGHDPGLEIIQSVWPGENPFAVSRHEILRAVKYELGAAGRDLNFNAYADNRSIFRYDMEALPNEVTGTIGTSTAFAAWNAAVYVAQIEDDRLTDMAESARTLEATRDVLRKHNGLWFYDESYVISRRRE</sequence>
<comment type="caution">
    <text evidence="1">The sequence shown here is derived from an EMBL/GenBank/DDBJ whole genome shotgun (WGS) entry which is preliminary data.</text>
</comment>
<evidence type="ECO:0000313" key="2">
    <source>
        <dbReference type="Proteomes" id="UP000328092"/>
    </source>
</evidence>
<dbReference type="SUPFAM" id="SSF53335">
    <property type="entry name" value="S-adenosyl-L-methionine-dependent methyltransferases"/>
    <property type="match status" value="1"/>
</dbReference>
<evidence type="ECO:0000313" key="1">
    <source>
        <dbReference type="EMBL" id="VIO76785.1"/>
    </source>
</evidence>
<protein>
    <submittedName>
        <fullName evidence="1">Uncharacterized protein</fullName>
    </submittedName>
</protein>
<gene>
    <name evidence="1" type="ORF">CI1B_66630</name>
</gene>
<proteinExistence type="predicted"/>
<organism evidence="1 2">
    <name type="scientific">Bradyrhizobium ivorense</name>
    <dbReference type="NCBI Taxonomy" id="2511166"/>
    <lineage>
        <taxon>Bacteria</taxon>
        <taxon>Pseudomonadati</taxon>
        <taxon>Pseudomonadota</taxon>
        <taxon>Alphaproteobacteria</taxon>
        <taxon>Hyphomicrobiales</taxon>
        <taxon>Nitrobacteraceae</taxon>
        <taxon>Bradyrhizobium</taxon>
    </lineage>
</organism>
<dbReference type="EMBL" id="CAADFC020000028">
    <property type="protein sequence ID" value="VIO76785.1"/>
    <property type="molecule type" value="Genomic_DNA"/>
</dbReference>
<name>A0A508TQF3_9BRAD</name>